<reference evidence="8 9" key="1">
    <citation type="submission" date="2024-03" db="EMBL/GenBank/DDBJ databases">
        <title>The genome assembly and annotation of the cricket Gryllus longicercus Weissman &amp; Gray.</title>
        <authorList>
            <person name="Szrajer S."/>
            <person name="Gray D."/>
            <person name="Ylla G."/>
        </authorList>
    </citation>
    <scope>NUCLEOTIDE SEQUENCE [LARGE SCALE GENOMIC DNA]</scope>
    <source>
        <strain evidence="8">DAG 2021-001</strain>
        <tissue evidence="8">Whole body minus gut</tissue>
    </source>
</reference>
<dbReference type="Pfam" id="PF08742">
    <property type="entry name" value="C8"/>
    <property type="match status" value="1"/>
</dbReference>
<proteinExistence type="predicted"/>
<name>A0AAN9VBS3_9ORTH</name>
<evidence type="ECO:0000256" key="4">
    <source>
        <dbReference type="ARBA" id="ARBA00022737"/>
    </source>
</evidence>
<keyword evidence="3 5" id="KW-0732">Signal</keyword>
<dbReference type="InterPro" id="IPR014853">
    <property type="entry name" value="VWF/SSPO/ZAN-like_Cys-rich_dom"/>
</dbReference>
<dbReference type="EMBL" id="JAZDUA010000404">
    <property type="protein sequence ID" value="KAK7793066.1"/>
    <property type="molecule type" value="Genomic_DNA"/>
</dbReference>
<keyword evidence="9" id="KW-1185">Reference proteome</keyword>
<dbReference type="InterPro" id="IPR001846">
    <property type="entry name" value="VWF_type-D"/>
</dbReference>
<gene>
    <name evidence="8" type="ORF">R5R35_007423</name>
</gene>
<dbReference type="Proteomes" id="UP001378592">
    <property type="component" value="Unassembled WGS sequence"/>
</dbReference>
<accession>A0AAN9VBS3</accession>
<feature type="domain" description="VWFC" evidence="6">
    <location>
        <begin position="241"/>
        <end position="298"/>
    </location>
</feature>
<keyword evidence="2" id="KW-0964">Secreted</keyword>
<dbReference type="SMART" id="SM00216">
    <property type="entry name" value="VWD"/>
    <property type="match status" value="1"/>
</dbReference>
<dbReference type="AlphaFoldDB" id="A0AAN9VBS3"/>
<dbReference type="GO" id="GO:0030513">
    <property type="term" value="P:positive regulation of BMP signaling pathway"/>
    <property type="evidence" value="ECO:0007669"/>
    <property type="project" value="TreeGrafter"/>
</dbReference>
<evidence type="ECO:0000256" key="1">
    <source>
        <dbReference type="ARBA" id="ARBA00004613"/>
    </source>
</evidence>
<dbReference type="Pfam" id="PF00093">
    <property type="entry name" value="VWC"/>
    <property type="match status" value="2"/>
</dbReference>
<comment type="subcellular location">
    <subcellularLocation>
        <location evidence="1">Secreted</location>
    </subcellularLocation>
</comment>
<feature type="domain" description="VWFD" evidence="7">
    <location>
        <begin position="368"/>
        <end position="540"/>
    </location>
</feature>
<comment type="caution">
    <text evidence="8">The sequence shown here is derived from an EMBL/GenBank/DDBJ whole genome shotgun (WGS) entry which is preliminary data.</text>
</comment>
<evidence type="ECO:0000259" key="7">
    <source>
        <dbReference type="PROSITE" id="PS51233"/>
    </source>
</evidence>
<dbReference type="GO" id="GO:0005576">
    <property type="term" value="C:extracellular region"/>
    <property type="evidence" value="ECO:0007669"/>
    <property type="project" value="UniProtKB-SubCell"/>
</dbReference>
<protein>
    <recommendedName>
        <fullName evidence="10">BMP-binding endothelial regulator protein</fullName>
    </recommendedName>
</protein>
<evidence type="ECO:0000256" key="2">
    <source>
        <dbReference type="ARBA" id="ARBA00022525"/>
    </source>
</evidence>
<feature type="chain" id="PRO_5042979557" description="BMP-binding endothelial regulator protein" evidence="5">
    <location>
        <begin position="18"/>
        <end position="646"/>
    </location>
</feature>
<dbReference type="Gene3D" id="2.10.70.10">
    <property type="entry name" value="Complement Module, domain 1"/>
    <property type="match status" value="1"/>
</dbReference>
<evidence type="ECO:0000313" key="8">
    <source>
        <dbReference type="EMBL" id="KAK7793066.1"/>
    </source>
</evidence>
<feature type="domain" description="VWFC" evidence="6">
    <location>
        <begin position="306"/>
        <end position="364"/>
    </location>
</feature>
<dbReference type="PROSITE" id="PS50184">
    <property type="entry name" value="VWFC_2"/>
    <property type="match status" value="3"/>
</dbReference>
<dbReference type="SMART" id="SM00214">
    <property type="entry name" value="VWC"/>
    <property type="match status" value="5"/>
</dbReference>
<dbReference type="GO" id="GO:0036122">
    <property type="term" value="F:BMP binding"/>
    <property type="evidence" value="ECO:0007669"/>
    <property type="project" value="TreeGrafter"/>
</dbReference>
<dbReference type="SMART" id="SM00832">
    <property type="entry name" value="C8"/>
    <property type="match status" value="1"/>
</dbReference>
<dbReference type="InterPro" id="IPR052424">
    <property type="entry name" value="Kielin_Chordin-BMP_Reg"/>
</dbReference>
<dbReference type="PROSITE" id="PS51233">
    <property type="entry name" value="VWFD"/>
    <property type="match status" value="1"/>
</dbReference>
<evidence type="ECO:0000259" key="6">
    <source>
        <dbReference type="PROSITE" id="PS50184"/>
    </source>
</evidence>
<keyword evidence="4" id="KW-0677">Repeat</keyword>
<dbReference type="SUPFAM" id="SSF57603">
    <property type="entry name" value="FnI-like domain"/>
    <property type="match status" value="4"/>
</dbReference>
<dbReference type="PROSITE" id="PS01208">
    <property type="entry name" value="VWFC_1"/>
    <property type="match status" value="2"/>
</dbReference>
<sequence length="646" mass="71565">MLLSGVAVLLLAHVVLPDAHRAEALGGVGVPSFSHRTPRGLQGTRQACENEGEVVPPHLINIQDINCFTCMCQSGFVECKKALNCPSMEGCHMKLLEPQGGCCKEVCKGCLHEGQLHASGTEWRDPRDPCRTLRCEAGVLTESALQCYTPCHEPVPPASGQCCPTCAGCQINGQTVTDERNVTIPEDPCLKCHCERGGRMTCVKRSCPVLQCPEGARRPPGLGECCPKCIGQRPVMEPPQGICMLAKDVHRSGDTWSPDHCTHCKCTNGTSVCRRQTCPVLECAAQHTTHGQCCPKCQPVDLKRNATCTIAGHTYKDGESWRLGPCKSCLCHQGQVRCAVQMCPACPTGFKEERHPGECCQRCVESDGVCAVFGDPHYKTFDGKFYSFQGSCKYQLATDCVGKNFSIRVTHDSRHTKTSSWTKTISLKMGELKVNLGQKMRVKVNGKRIEPPYHLSDKLFVNKTDESVRVHTHLGVGILWDGYSFAEVYVPTKYKGHMCGLCGDFNGNSRNDFVTRRGRPVQDADKFGTSWRVGGVKACTRPHEDLTHTPQCQQPAMHKRNFRRCEPLKTHPFAACHRKVNFMTYFKACMVDMCECPTGRCYCESFTAYAHECQRLGVPLRKWRSATGCVPGWAFQRRGLPSSRLH</sequence>
<evidence type="ECO:0000256" key="3">
    <source>
        <dbReference type="ARBA" id="ARBA00022729"/>
    </source>
</evidence>
<dbReference type="PANTHER" id="PTHR46698">
    <property type="entry name" value="CROSSVEINLESS 2"/>
    <property type="match status" value="1"/>
</dbReference>
<feature type="domain" description="VWFC" evidence="6">
    <location>
        <begin position="167"/>
        <end position="230"/>
    </location>
</feature>
<evidence type="ECO:0000256" key="5">
    <source>
        <dbReference type="SAM" id="SignalP"/>
    </source>
</evidence>
<dbReference type="Gene3D" id="6.20.200.20">
    <property type="match status" value="3"/>
</dbReference>
<dbReference type="PANTHER" id="PTHR46698:SF4">
    <property type="entry name" value="CROSSVEINLESS 2"/>
    <property type="match status" value="1"/>
</dbReference>
<evidence type="ECO:0008006" key="10">
    <source>
        <dbReference type="Google" id="ProtNLM"/>
    </source>
</evidence>
<dbReference type="InterPro" id="IPR001007">
    <property type="entry name" value="VWF_dom"/>
</dbReference>
<organism evidence="8 9">
    <name type="scientific">Gryllus longicercus</name>
    <dbReference type="NCBI Taxonomy" id="2509291"/>
    <lineage>
        <taxon>Eukaryota</taxon>
        <taxon>Metazoa</taxon>
        <taxon>Ecdysozoa</taxon>
        <taxon>Arthropoda</taxon>
        <taxon>Hexapoda</taxon>
        <taxon>Insecta</taxon>
        <taxon>Pterygota</taxon>
        <taxon>Neoptera</taxon>
        <taxon>Polyneoptera</taxon>
        <taxon>Orthoptera</taxon>
        <taxon>Ensifera</taxon>
        <taxon>Gryllidea</taxon>
        <taxon>Grylloidea</taxon>
        <taxon>Gryllidae</taxon>
        <taxon>Gryllinae</taxon>
        <taxon>Gryllus</taxon>
    </lineage>
</organism>
<feature type="signal peptide" evidence="5">
    <location>
        <begin position="1"/>
        <end position="17"/>
    </location>
</feature>
<evidence type="ECO:0000313" key="9">
    <source>
        <dbReference type="Proteomes" id="UP001378592"/>
    </source>
</evidence>
<dbReference type="Pfam" id="PF00094">
    <property type="entry name" value="VWD"/>
    <property type="match status" value="1"/>
</dbReference>